<dbReference type="PANTHER" id="PTHR10091:SF0">
    <property type="entry name" value="GALACTOSE MUTAROTASE"/>
    <property type="match status" value="1"/>
</dbReference>
<evidence type="ECO:0000313" key="12">
    <source>
        <dbReference type="EMBL" id="PHU38112.1"/>
    </source>
</evidence>
<comment type="pathway">
    <text evidence="2 8">Carbohydrate metabolism; hexose metabolism.</text>
</comment>
<evidence type="ECO:0000256" key="2">
    <source>
        <dbReference type="ARBA" id="ARBA00005028"/>
    </source>
</evidence>
<feature type="binding site" evidence="11">
    <location>
        <begin position="75"/>
        <end position="76"/>
    </location>
    <ligand>
        <name>beta-D-galactose</name>
        <dbReference type="ChEBI" id="CHEBI:27667"/>
    </ligand>
</feature>
<evidence type="ECO:0000256" key="10">
    <source>
        <dbReference type="PIRSR" id="PIRSR005096-2"/>
    </source>
</evidence>
<evidence type="ECO:0000256" key="4">
    <source>
        <dbReference type="ARBA" id="ARBA00013185"/>
    </source>
</evidence>
<evidence type="ECO:0000256" key="11">
    <source>
        <dbReference type="PIRSR" id="PIRSR005096-3"/>
    </source>
</evidence>
<dbReference type="Gene3D" id="2.70.98.10">
    <property type="match status" value="1"/>
</dbReference>
<evidence type="ECO:0000256" key="9">
    <source>
        <dbReference type="PIRSR" id="PIRSR005096-1"/>
    </source>
</evidence>
<keyword evidence="13" id="KW-1185">Reference proteome</keyword>
<protein>
    <recommendedName>
        <fullName evidence="5 8">Aldose 1-epimerase</fullName>
        <ecNumber evidence="4 8">5.1.3.3</ecNumber>
    </recommendedName>
</protein>
<dbReference type="InterPro" id="IPR014718">
    <property type="entry name" value="GH-type_carb-bd"/>
</dbReference>
<dbReference type="AlphaFoldDB" id="A0A2G3E4A3"/>
<feature type="binding site" evidence="10">
    <location>
        <position position="245"/>
    </location>
    <ligand>
        <name>beta-D-galactose</name>
        <dbReference type="ChEBI" id="CHEBI:27667"/>
    </ligand>
</feature>
<keyword evidence="6 8" id="KW-0413">Isomerase</keyword>
<evidence type="ECO:0000256" key="6">
    <source>
        <dbReference type="ARBA" id="ARBA00023235"/>
    </source>
</evidence>
<dbReference type="Proteomes" id="UP000224563">
    <property type="component" value="Unassembled WGS sequence"/>
</dbReference>
<dbReference type="InterPro" id="IPR011013">
    <property type="entry name" value="Gal_mutarotase_sf_dom"/>
</dbReference>
<dbReference type="InterPro" id="IPR018052">
    <property type="entry name" value="Ald1_epimerase_CS"/>
</dbReference>
<dbReference type="PANTHER" id="PTHR10091">
    <property type="entry name" value="ALDOSE-1-EPIMERASE"/>
    <property type="match status" value="1"/>
</dbReference>
<dbReference type="NCBIfam" id="NF008277">
    <property type="entry name" value="PRK11055.1"/>
    <property type="match status" value="1"/>
</dbReference>
<dbReference type="PROSITE" id="PS00545">
    <property type="entry name" value="ALDOSE_1_EPIMERASE"/>
    <property type="match status" value="1"/>
</dbReference>
<feature type="active site" description="Proton acceptor" evidence="9">
    <location>
        <position position="306"/>
    </location>
</feature>
<feature type="active site" description="Proton donor" evidence="9">
    <location>
        <position position="172"/>
    </location>
</feature>
<dbReference type="SUPFAM" id="SSF74650">
    <property type="entry name" value="Galactose mutarotase-like"/>
    <property type="match status" value="1"/>
</dbReference>
<evidence type="ECO:0000313" key="13">
    <source>
        <dbReference type="Proteomes" id="UP000224563"/>
    </source>
</evidence>
<dbReference type="EMBL" id="PDYG01000015">
    <property type="protein sequence ID" value="PHU38112.1"/>
    <property type="molecule type" value="Genomic_DNA"/>
</dbReference>
<dbReference type="Pfam" id="PF01263">
    <property type="entry name" value="Aldose_epim"/>
    <property type="match status" value="1"/>
</dbReference>
<dbReference type="PIRSF" id="PIRSF005096">
    <property type="entry name" value="GALM"/>
    <property type="match status" value="1"/>
</dbReference>
<dbReference type="RefSeq" id="WP_099385783.1">
    <property type="nucleotide sequence ID" value="NZ_JANSWH010000058.1"/>
</dbReference>
<dbReference type="InterPro" id="IPR015443">
    <property type="entry name" value="Aldose_1-epimerase"/>
</dbReference>
<comment type="caution">
    <text evidence="12">The sequence shown here is derived from an EMBL/GenBank/DDBJ whole genome shotgun (WGS) entry which is preliminary data.</text>
</comment>
<accession>A0A2G3E4A3</accession>
<name>A0A2G3E4A3_9FIRM</name>
<evidence type="ECO:0000256" key="7">
    <source>
        <dbReference type="ARBA" id="ARBA00023277"/>
    </source>
</evidence>
<reference evidence="12 13" key="2">
    <citation type="submission" date="2017-10" db="EMBL/GenBank/DDBJ databases">
        <authorList>
            <person name="Banno H."/>
            <person name="Chua N.-H."/>
        </authorList>
    </citation>
    <scope>NUCLEOTIDE SEQUENCE [LARGE SCALE GENOMIC DNA]</scope>
    <source>
        <strain evidence="12 13">JK623</strain>
    </source>
</reference>
<comment type="similarity">
    <text evidence="3 8">Belongs to the aldose epimerase family.</text>
</comment>
<evidence type="ECO:0000256" key="5">
    <source>
        <dbReference type="ARBA" id="ARBA00014165"/>
    </source>
</evidence>
<reference evidence="12 13" key="1">
    <citation type="submission" date="2017-10" db="EMBL/GenBank/DDBJ databases">
        <title>Resolving the taxonomy of Roseburia spp., Eubacterium rectale and Agathobacter spp. through phylogenomic analysis.</title>
        <authorList>
            <person name="Sheridan P.O."/>
            <person name="Walker A.W."/>
            <person name="Duncan S.H."/>
            <person name="Scott K.P."/>
            <person name="Toole P.W.O."/>
            <person name="Luis P."/>
            <person name="Flint H.J."/>
        </authorList>
    </citation>
    <scope>NUCLEOTIDE SEQUENCE [LARGE SCALE GENOMIC DNA]</scope>
    <source>
        <strain evidence="12 13">JK623</strain>
    </source>
</reference>
<comment type="catalytic activity">
    <reaction evidence="1 8">
        <text>alpha-D-glucose = beta-D-glucose</text>
        <dbReference type="Rhea" id="RHEA:10264"/>
        <dbReference type="ChEBI" id="CHEBI:15903"/>
        <dbReference type="ChEBI" id="CHEBI:17925"/>
        <dbReference type="EC" id="5.1.3.3"/>
    </reaction>
</comment>
<dbReference type="InterPro" id="IPR047215">
    <property type="entry name" value="Galactose_mutarotase-like"/>
</dbReference>
<evidence type="ECO:0000256" key="1">
    <source>
        <dbReference type="ARBA" id="ARBA00001614"/>
    </source>
</evidence>
<evidence type="ECO:0000256" key="8">
    <source>
        <dbReference type="PIRNR" id="PIRNR005096"/>
    </source>
</evidence>
<dbReference type="InterPro" id="IPR008183">
    <property type="entry name" value="Aldose_1/G6P_1-epimerase"/>
</dbReference>
<keyword evidence="7 8" id="KW-0119">Carbohydrate metabolism</keyword>
<dbReference type="GO" id="GO:0006006">
    <property type="term" value="P:glucose metabolic process"/>
    <property type="evidence" value="ECO:0007669"/>
    <property type="project" value="TreeGrafter"/>
</dbReference>
<gene>
    <name evidence="12" type="ORF">CSX02_04345</name>
</gene>
<dbReference type="UniPathway" id="UPA00242"/>
<dbReference type="GO" id="GO:0004034">
    <property type="term" value="F:aldose 1-epimerase activity"/>
    <property type="evidence" value="ECO:0007669"/>
    <property type="project" value="UniProtKB-EC"/>
</dbReference>
<dbReference type="GO" id="GO:0033499">
    <property type="term" value="P:galactose catabolic process via UDP-galactose, Leloir pathway"/>
    <property type="evidence" value="ECO:0007669"/>
    <property type="project" value="TreeGrafter"/>
</dbReference>
<proteinExistence type="inferred from homology"/>
<dbReference type="CDD" id="cd09019">
    <property type="entry name" value="galactose_mutarotase_like"/>
    <property type="match status" value="1"/>
</dbReference>
<feature type="binding site" evidence="11">
    <location>
        <begin position="172"/>
        <end position="174"/>
    </location>
    <ligand>
        <name>beta-D-galactose</name>
        <dbReference type="ChEBI" id="CHEBI:27667"/>
    </ligand>
</feature>
<dbReference type="GO" id="GO:0030246">
    <property type="term" value="F:carbohydrate binding"/>
    <property type="evidence" value="ECO:0007669"/>
    <property type="project" value="InterPro"/>
</dbReference>
<organism evidence="12 13">
    <name type="scientific">Agathobacter ruminis</name>
    <dbReference type="NCBI Taxonomy" id="1712665"/>
    <lineage>
        <taxon>Bacteria</taxon>
        <taxon>Bacillati</taxon>
        <taxon>Bacillota</taxon>
        <taxon>Clostridia</taxon>
        <taxon>Lachnospirales</taxon>
        <taxon>Lachnospiraceae</taxon>
        <taxon>Agathobacter</taxon>
    </lineage>
</organism>
<evidence type="ECO:0000256" key="3">
    <source>
        <dbReference type="ARBA" id="ARBA00006206"/>
    </source>
</evidence>
<sequence>MKVFGKVGNETAHLYELRGKNGLRAEVTEYGATLVSLYAPDKDGKEVDVVCGYDTAEEYVKGTCYFGATVGRNANRIANACCIIDGKEIKLEQNDNENNLHSGKNGLSKRMWNVKEASDQAITFAIRDEAFSDDFPGNLDVEVTYSVTDENAIEIHYHAVSDADTVCNFTNHSYFNLNGQASGLVYGHKLELASNAFTPDIDSKAIPTGEIRDVTGTVFDFRNGRTIGQDVDSDDEQIQFVGGYDHNFVIDQSKDFTARVYGDQTGIAMEMTTDLPGVQLYTGNYIGGQVGKGGITYQRRGALCLESQYFPNSVNQDNFESAILKKGDVYDTTTAYRFYTV</sequence>
<dbReference type="EC" id="5.1.3.3" evidence="4 8"/>